<comment type="subcellular location">
    <subcellularLocation>
        <location evidence="1">Cytoplasm</location>
    </subcellularLocation>
</comment>
<evidence type="ECO:0000313" key="9">
    <source>
        <dbReference type="Proteomes" id="UP000001635"/>
    </source>
</evidence>
<dbReference type="Gene3D" id="1.25.40.10">
    <property type="entry name" value="Tetratricopeptide repeat domain"/>
    <property type="match status" value="2"/>
</dbReference>
<evidence type="ECO:0000313" key="8">
    <source>
        <dbReference type="EMBL" id="AEL26921.1"/>
    </source>
</evidence>
<dbReference type="AlphaFoldDB" id="G0J730"/>
<accession>G0J730</accession>
<protein>
    <submittedName>
        <fullName evidence="8">Putative signal transduction histidine kinase</fullName>
    </submittedName>
</protein>
<dbReference type="HOGENOM" id="CLU_431319_0_0_10"/>
<name>G0J730_CYCMS</name>
<feature type="transmembrane region" description="Helical" evidence="6">
    <location>
        <begin position="392"/>
        <end position="409"/>
    </location>
</feature>
<keyword evidence="8" id="KW-0418">Kinase</keyword>
<dbReference type="STRING" id="880070.Cycma_3193"/>
<sequence length="634" mass="73178">MKSILLIFSQYTLLITFLFSNVKTHAYQTSIDKKIDVKINEGKYNEAKVLLERELNEINNSDTIHLRQYNADLGYVLFHLGQYQSSIDRYKEAINFTKAQSDHKRTSTFLRSIGLNYQYLGLYGLAIENYQEALVALGIAEGDLPREAALYNSMGNLYRKTQDETKSLALLHKSLRIYKNIKDTGKTANVLNNIGATFQYFNQLDSSLYYFQSVLNELALDIHSPLSQAIERSATYNNMGVVLLDQEKTEEAYPYILKSYQINKVNNDQQGLAISHNNFADYWLKKANTKKAALHLDSALLILQQVSDKELMVDNLELRFKLLESTNQYAQALVTYKALDSLNNQLFQDEKLKVQEISNIYLLREKEFENQKISQEAELFALQSSKFQQTSLFLAIIGIFLTLFLFWIFRNLNRQKRLTQIIGAKNETISLQQTELRHRTANNIMRLQSIIKEIARRVPDNTAQQEMLRSTQLLYAAASLERYLFSIEDEQEVPLQEFLQGLMQQHREMLAKENRKVEIEYYQTAEIVLPVAAVIPISMILTEWIYNSLKYAFEGIGQAKITIVIQLRDQNIIIDYQDNGVGFNGQAGKGTGTQLIEKFALDLKAQIKSIAHQGTWYQMVFKNMSKGYYQTYKV</sequence>
<keyword evidence="4" id="KW-0802">TPR repeat</keyword>
<evidence type="ECO:0000256" key="3">
    <source>
        <dbReference type="ARBA" id="ARBA00022737"/>
    </source>
</evidence>
<dbReference type="InterPro" id="IPR011990">
    <property type="entry name" value="TPR-like_helical_dom_sf"/>
</dbReference>
<proteinExistence type="inferred from homology"/>
<evidence type="ECO:0000256" key="4">
    <source>
        <dbReference type="ARBA" id="ARBA00022803"/>
    </source>
</evidence>
<gene>
    <name evidence="8" type="ordered locus">Cycma_3193</name>
</gene>
<dbReference type="SUPFAM" id="SSF48452">
    <property type="entry name" value="TPR-like"/>
    <property type="match status" value="2"/>
</dbReference>
<dbReference type="GO" id="GO:0016301">
    <property type="term" value="F:kinase activity"/>
    <property type="evidence" value="ECO:0007669"/>
    <property type="project" value="UniProtKB-KW"/>
</dbReference>
<dbReference type="Pfam" id="PF07568">
    <property type="entry name" value="HisKA_2"/>
    <property type="match status" value="1"/>
</dbReference>
<keyword evidence="2" id="KW-0963">Cytoplasm</keyword>
<keyword evidence="6" id="KW-0812">Transmembrane</keyword>
<dbReference type="Proteomes" id="UP000001635">
    <property type="component" value="Chromosome"/>
</dbReference>
<dbReference type="PANTHER" id="PTHR46630:SF1">
    <property type="entry name" value="TETRATRICOPEPTIDE REPEAT PROTEIN 29"/>
    <property type="match status" value="1"/>
</dbReference>
<evidence type="ECO:0000256" key="2">
    <source>
        <dbReference type="ARBA" id="ARBA00022490"/>
    </source>
</evidence>
<organism evidence="8 9">
    <name type="scientific">Cyclobacterium marinum (strain ATCC 25205 / DSM 745 / LMG 13164 / NCIMB 1802)</name>
    <name type="common">Flectobacillus marinus</name>
    <dbReference type="NCBI Taxonomy" id="880070"/>
    <lineage>
        <taxon>Bacteria</taxon>
        <taxon>Pseudomonadati</taxon>
        <taxon>Bacteroidota</taxon>
        <taxon>Cytophagia</taxon>
        <taxon>Cytophagales</taxon>
        <taxon>Cyclobacteriaceae</taxon>
        <taxon>Cyclobacterium</taxon>
    </lineage>
</organism>
<evidence type="ECO:0000256" key="5">
    <source>
        <dbReference type="ARBA" id="ARBA00038253"/>
    </source>
</evidence>
<dbReference type="GO" id="GO:0005737">
    <property type="term" value="C:cytoplasm"/>
    <property type="evidence" value="ECO:0007669"/>
    <property type="project" value="UniProtKB-SubCell"/>
</dbReference>
<dbReference type="KEGG" id="cmr:Cycma_3193"/>
<evidence type="ECO:0000256" key="6">
    <source>
        <dbReference type="SAM" id="Phobius"/>
    </source>
</evidence>
<dbReference type="InterPro" id="IPR011495">
    <property type="entry name" value="Sig_transdc_His_kin_sub2_dim/P"/>
</dbReference>
<keyword evidence="8" id="KW-0808">Transferase</keyword>
<dbReference type="Pfam" id="PF13424">
    <property type="entry name" value="TPR_12"/>
    <property type="match status" value="2"/>
</dbReference>
<dbReference type="Gene3D" id="3.30.565.10">
    <property type="entry name" value="Histidine kinase-like ATPase, C-terminal domain"/>
    <property type="match status" value="1"/>
</dbReference>
<dbReference type="SUPFAM" id="SSF55874">
    <property type="entry name" value="ATPase domain of HSP90 chaperone/DNA topoisomerase II/histidine kinase"/>
    <property type="match status" value="1"/>
</dbReference>
<reference evidence="9" key="1">
    <citation type="submission" date="2011-07" db="EMBL/GenBank/DDBJ databases">
        <title>The complete genome of Cyclobacterium marinum DSM 745.</title>
        <authorList>
            <person name="Lucas S."/>
            <person name="Han J."/>
            <person name="Lapidus A."/>
            <person name="Bruce D."/>
            <person name="Goodwin L."/>
            <person name="Pitluck S."/>
            <person name="Peters L."/>
            <person name="Kyrpides N."/>
            <person name="Mavromatis K."/>
            <person name="Ivanova N."/>
            <person name="Ovchinnikova G."/>
            <person name="Chertkov O."/>
            <person name="Detter J.C."/>
            <person name="Tapia R."/>
            <person name="Han C."/>
            <person name="Land M."/>
            <person name="Hauser L."/>
            <person name="Markowitz V."/>
            <person name="Cheng J.-F."/>
            <person name="Hugenholtz P."/>
            <person name="Woyke T."/>
            <person name="Wu D."/>
            <person name="Tindall B."/>
            <person name="Schuetze A."/>
            <person name="Brambilla E."/>
            <person name="Klenk H.-P."/>
            <person name="Eisen J.A."/>
        </authorList>
    </citation>
    <scope>NUCLEOTIDE SEQUENCE [LARGE SCALE GENOMIC DNA]</scope>
    <source>
        <strain evidence="9">ATCC 25205 / DSM 745 / LMG 13164 / NCIMB 1802</strain>
    </source>
</reference>
<keyword evidence="3" id="KW-0677">Repeat</keyword>
<dbReference type="EMBL" id="CP002955">
    <property type="protein sequence ID" value="AEL26921.1"/>
    <property type="molecule type" value="Genomic_DNA"/>
</dbReference>
<dbReference type="PANTHER" id="PTHR46630">
    <property type="entry name" value="TETRATRICOPEPTIDE REPEAT PROTEIN 29"/>
    <property type="match status" value="1"/>
</dbReference>
<evidence type="ECO:0000256" key="1">
    <source>
        <dbReference type="ARBA" id="ARBA00004496"/>
    </source>
</evidence>
<dbReference type="InterPro" id="IPR019734">
    <property type="entry name" value="TPR_rpt"/>
</dbReference>
<dbReference type="OrthoDB" id="9767435at2"/>
<dbReference type="InterPro" id="IPR051476">
    <property type="entry name" value="Bac_ResReg_Asp_Phosphatase"/>
</dbReference>
<feature type="domain" description="Signal transduction histidine kinase subgroup 2 dimerisation and phosphoacceptor" evidence="7">
    <location>
        <begin position="435"/>
        <end position="507"/>
    </location>
</feature>
<keyword evidence="6" id="KW-1133">Transmembrane helix</keyword>
<dbReference type="RefSeq" id="WP_014021211.1">
    <property type="nucleotide sequence ID" value="NC_015914.1"/>
</dbReference>
<dbReference type="eggNOG" id="COG3920">
    <property type="taxonomic scope" value="Bacteria"/>
</dbReference>
<keyword evidence="9" id="KW-1185">Reference proteome</keyword>
<comment type="similarity">
    <text evidence="5">Belongs to the Rap family.</text>
</comment>
<dbReference type="InterPro" id="IPR036890">
    <property type="entry name" value="HATPase_C_sf"/>
</dbReference>
<dbReference type="eggNOG" id="COG0457">
    <property type="taxonomic scope" value="Bacteria"/>
</dbReference>
<dbReference type="SMART" id="SM00028">
    <property type="entry name" value="TPR"/>
    <property type="match status" value="6"/>
</dbReference>
<keyword evidence="6" id="KW-0472">Membrane</keyword>
<evidence type="ECO:0000259" key="7">
    <source>
        <dbReference type="Pfam" id="PF07568"/>
    </source>
</evidence>